<dbReference type="Gene3D" id="3.40.50.10330">
    <property type="entry name" value="Probable inorganic polyphosphate/atp-NAD kinase, domain 1"/>
    <property type="match status" value="1"/>
</dbReference>
<feature type="compositionally biased region" description="Polar residues" evidence="10">
    <location>
        <begin position="373"/>
        <end position="384"/>
    </location>
</feature>
<evidence type="ECO:0000256" key="6">
    <source>
        <dbReference type="ARBA" id="ARBA00022777"/>
    </source>
</evidence>
<dbReference type="Pfam" id="PF00609">
    <property type="entry name" value="DAGK_acc"/>
    <property type="match status" value="1"/>
</dbReference>
<evidence type="ECO:0000256" key="2">
    <source>
        <dbReference type="ARBA" id="ARBA00009280"/>
    </source>
</evidence>
<evidence type="ECO:0000256" key="8">
    <source>
        <dbReference type="ARBA" id="ARBA00023136"/>
    </source>
</evidence>
<evidence type="ECO:0000256" key="1">
    <source>
        <dbReference type="ARBA" id="ARBA00004370"/>
    </source>
</evidence>
<dbReference type="GO" id="GO:0008270">
    <property type="term" value="F:zinc ion binding"/>
    <property type="evidence" value="ECO:0007669"/>
    <property type="project" value="UniProtKB-KW"/>
</dbReference>
<dbReference type="InterPro" id="IPR017438">
    <property type="entry name" value="ATP-NAD_kinase_N"/>
</dbReference>
<feature type="region of interest" description="Disordered" evidence="10">
    <location>
        <begin position="344"/>
        <end position="384"/>
    </location>
</feature>
<dbReference type="GO" id="GO:0004143">
    <property type="term" value="F:ATP-dependent diacylglycerol kinase activity"/>
    <property type="evidence" value="ECO:0007669"/>
    <property type="project" value="UniProtKB-EC"/>
</dbReference>
<gene>
    <name evidence="12" type="ORF">QTG54_006047</name>
</gene>
<dbReference type="PANTHER" id="PTHR11255:SF54">
    <property type="entry name" value="DIACYLGLYCEROL KINASE THETA"/>
    <property type="match status" value="1"/>
</dbReference>
<keyword evidence="4 9" id="KW-0547">Nucleotide-binding</keyword>
<keyword evidence="8" id="KW-0472">Membrane</keyword>
<evidence type="ECO:0000313" key="13">
    <source>
        <dbReference type="Proteomes" id="UP001224775"/>
    </source>
</evidence>
<evidence type="ECO:0000313" key="12">
    <source>
        <dbReference type="EMBL" id="KAK1743426.1"/>
    </source>
</evidence>
<feature type="compositionally biased region" description="Low complexity" evidence="10">
    <location>
        <begin position="357"/>
        <end position="366"/>
    </location>
</feature>
<comment type="catalytic activity">
    <reaction evidence="9">
        <text>a 1,2-diacyl-sn-glycerol + ATP = a 1,2-diacyl-sn-glycero-3-phosphate + ADP + H(+)</text>
        <dbReference type="Rhea" id="RHEA:10272"/>
        <dbReference type="ChEBI" id="CHEBI:15378"/>
        <dbReference type="ChEBI" id="CHEBI:17815"/>
        <dbReference type="ChEBI" id="CHEBI:30616"/>
        <dbReference type="ChEBI" id="CHEBI:58608"/>
        <dbReference type="ChEBI" id="CHEBI:456216"/>
        <dbReference type="EC" id="2.7.1.107"/>
    </reaction>
</comment>
<proteinExistence type="inferred from homology"/>
<feature type="region of interest" description="Disordered" evidence="10">
    <location>
        <begin position="446"/>
        <end position="484"/>
    </location>
</feature>
<keyword evidence="5" id="KW-0862">Zinc</keyword>
<evidence type="ECO:0000256" key="5">
    <source>
        <dbReference type="ARBA" id="ARBA00022771"/>
    </source>
</evidence>
<dbReference type="AlphaFoldDB" id="A0AAD9DDA8"/>
<dbReference type="PROSITE" id="PS50146">
    <property type="entry name" value="DAGK"/>
    <property type="match status" value="1"/>
</dbReference>
<feature type="compositionally biased region" description="Basic and acidic residues" evidence="10">
    <location>
        <begin position="448"/>
        <end position="461"/>
    </location>
</feature>
<keyword evidence="6 9" id="KW-0418">Kinase</keyword>
<dbReference type="PANTHER" id="PTHR11255">
    <property type="entry name" value="DIACYLGLYCEROL KINASE"/>
    <property type="match status" value="1"/>
</dbReference>
<evidence type="ECO:0000256" key="4">
    <source>
        <dbReference type="ARBA" id="ARBA00022741"/>
    </source>
</evidence>
<reference evidence="12" key="1">
    <citation type="submission" date="2023-06" db="EMBL/GenBank/DDBJ databases">
        <title>Survivors Of The Sea: Transcriptome response of Skeletonema marinoi to long-term dormancy.</title>
        <authorList>
            <person name="Pinder M.I.M."/>
            <person name="Kourtchenko O."/>
            <person name="Robertson E.K."/>
            <person name="Larsson T."/>
            <person name="Maumus F."/>
            <person name="Osuna-Cruz C.M."/>
            <person name="Vancaester E."/>
            <person name="Stenow R."/>
            <person name="Vandepoele K."/>
            <person name="Ploug H."/>
            <person name="Bruchert V."/>
            <person name="Godhe A."/>
            <person name="Topel M."/>
        </authorList>
    </citation>
    <scope>NUCLEOTIDE SEQUENCE</scope>
    <source>
        <strain evidence="12">R05AC</strain>
    </source>
</reference>
<comment type="caution">
    <text evidence="12">The sequence shown here is derived from an EMBL/GenBank/DDBJ whole genome shotgun (WGS) entry which is preliminary data.</text>
</comment>
<evidence type="ECO:0000256" key="10">
    <source>
        <dbReference type="SAM" id="MobiDB-lite"/>
    </source>
</evidence>
<dbReference type="EC" id="2.7.1.107" evidence="9"/>
<dbReference type="GO" id="GO:0007200">
    <property type="term" value="P:phospholipase C-activating G protein-coupled receptor signaling pathway"/>
    <property type="evidence" value="ECO:0007669"/>
    <property type="project" value="InterPro"/>
</dbReference>
<comment type="similarity">
    <text evidence="2 9">Belongs to the eukaryotic diacylglycerol kinase family.</text>
</comment>
<protein>
    <recommendedName>
        <fullName evidence="9">Diacylglycerol kinase</fullName>
        <shortName evidence="9">DAG kinase</shortName>
        <ecNumber evidence="9">2.7.1.107</ecNumber>
    </recommendedName>
</protein>
<name>A0AAD9DDA8_9STRA</name>
<dbReference type="Pfam" id="PF00781">
    <property type="entry name" value="DAGK_cat"/>
    <property type="match status" value="1"/>
</dbReference>
<sequence>MGLNFRSIFRLNGKVENDVTKVINTFILNKSTGQFPPQDEFNYLGKEEICVTLAVLVVSYIILAIPTFYGRPNKQQRQQARIWSSKRNVGWSHTFKELLYIRSVNDFRDWWDELKNQRRSLHQKRSFQSKSFEKFMQSEASRLQLHDADETVRARGDGGVDVPHTPLRAMFKVGRKRNMHASASDGKFNTTADNNSSAQPPPDLIERFYSHAQKNGITASAIVDSFYEDADFCPETDHDRFVSAWESHIRFSQYRRLVLPPTCKLYRPSPVTYHNLFDRREIERNLHLLVDESTWRKILSYFRNLYDILDKIVSKLLNKQSTEKFSEHMMNVFRYRIRKRRGLPVEEDEEDDDDDGSVTTVGSSSTAGRRATLRSSSTQSEVTPVVTNRKEIVANVPPLALDALQTTDIPRLLIPPSLSEEENIDVEDIKPPQDNKGHVTFTFIDSTNDEKRDEPPFESVRHLFPPPTLVDDSTRDEDSDVGERQQVKEILNDVIKEIEDDEVLNVSMMSVDFDDGTSSPRPRFHTASNIDVNDDISFVTSTEQNQEMPVSAVSTPKTNASPLPIKSFAKVEKEDALGNDPNPTAPSVPMLKPIAVTDSQSGRVSPMPSPKVKCNNSFDNAANMMFFDTANSNRQLADMSRDVPIPDSGGYILGDEFLGSSCTPLLVFINSRSGSQQGDLLITQFRRLLNPIQIWDLANGGPEKVLKSFSVLSRFQVLICGGDGTVSWIISALEKMELKRWPPIGILPLGTGNDLARVHGWGGGYNNESLLYILKQISEAYISMLDLWELDITTVNKKGKTRKEVKAFLNYLGVGVDAQAALQVHNLRESKPKLFFSRFFNKAYYALAGGEEAIKNSCTNISEQITLVADGIEIPLPPDSQGIIFLNIDSYSGGVPMWSNGLRPRRKARTYSEGHILNGSKSFPRNDSIDDLADYEVPKELSFEEKVAKLTACDKQSSCQDGLLDVVSVRGAFHLGQIRVGLGNADLLCQCREATITLKKNFAVQIDGEPWRQTQSTLSIRRKPDRATMLHRSVADNGGVESEVTKLLNWANEKEIIDRNQYAEIMGEFSRRAEFKKVKKQQDKTW</sequence>
<comment type="subcellular location">
    <subcellularLocation>
        <location evidence="1">Membrane</location>
    </subcellularLocation>
</comment>
<dbReference type="InterPro" id="IPR016064">
    <property type="entry name" value="NAD/diacylglycerol_kinase_sf"/>
</dbReference>
<dbReference type="EMBL" id="JATAAI010000009">
    <property type="protein sequence ID" value="KAK1743426.1"/>
    <property type="molecule type" value="Genomic_DNA"/>
</dbReference>
<evidence type="ECO:0000256" key="7">
    <source>
        <dbReference type="ARBA" id="ARBA00022840"/>
    </source>
</evidence>
<dbReference type="SMART" id="SM00046">
    <property type="entry name" value="DAGKc"/>
    <property type="match status" value="1"/>
</dbReference>
<evidence type="ECO:0000256" key="3">
    <source>
        <dbReference type="ARBA" id="ARBA00022679"/>
    </source>
</evidence>
<dbReference type="InterPro" id="IPR000756">
    <property type="entry name" value="Diacylglycerol_kin_accessory"/>
</dbReference>
<keyword evidence="13" id="KW-1185">Reference proteome</keyword>
<dbReference type="InterPro" id="IPR037607">
    <property type="entry name" value="DGK"/>
</dbReference>
<dbReference type="GO" id="GO:0005524">
    <property type="term" value="F:ATP binding"/>
    <property type="evidence" value="ECO:0007669"/>
    <property type="project" value="UniProtKB-KW"/>
</dbReference>
<evidence type="ECO:0000256" key="9">
    <source>
        <dbReference type="RuleBase" id="RU361128"/>
    </source>
</evidence>
<keyword evidence="5" id="KW-0863">Zinc-finger</keyword>
<keyword evidence="5" id="KW-0479">Metal-binding</keyword>
<keyword evidence="7 9" id="KW-0067">ATP-binding</keyword>
<dbReference type="InterPro" id="IPR001206">
    <property type="entry name" value="Diacylglycerol_kinase_cat_dom"/>
</dbReference>
<dbReference type="SUPFAM" id="SSF111331">
    <property type="entry name" value="NAD kinase/diacylglycerol kinase-like"/>
    <property type="match status" value="1"/>
</dbReference>
<dbReference type="GO" id="GO:0016020">
    <property type="term" value="C:membrane"/>
    <property type="evidence" value="ECO:0007669"/>
    <property type="project" value="UniProtKB-SubCell"/>
</dbReference>
<dbReference type="Proteomes" id="UP001224775">
    <property type="component" value="Unassembled WGS sequence"/>
</dbReference>
<accession>A0AAD9DDA8</accession>
<keyword evidence="3 9" id="KW-0808">Transferase</keyword>
<dbReference type="SMART" id="SM00045">
    <property type="entry name" value="DAGKa"/>
    <property type="match status" value="1"/>
</dbReference>
<feature type="domain" description="DAGKc" evidence="11">
    <location>
        <begin position="660"/>
        <end position="794"/>
    </location>
</feature>
<feature type="compositionally biased region" description="Acidic residues" evidence="10">
    <location>
        <begin position="345"/>
        <end position="356"/>
    </location>
</feature>
<evidence type="ECO:0000259" key="11">
    <source>
        <dbReference type="PROSITE" id="PS50146"/>
    </source>
</evidence>
<dbReference type="Gene3D" id="2.60.200.40">
    <property type="match status" value="2"/>
</dbReference>
<organism evidence="12 13">
    <name type="scientific">Skeletonema marinoi</name>
    <dbReference type="NCBI Taxonomy" id="267567"/>
    <lineage>
        <taxon>Eukaryota</taxon>
        <taxon>Sar</taxon>
        <taxon>Stramenopiles</taxon>
        <taxon>Ochrophyta</taxon>
        <taxon>Bacillariophyta</taxon>
        <taxon>Coscinodiscophyceae</taxon>
        <taxon>Thalassiosirophycidae</taxon>
        <taxon>Thalassiosirales</taxon>
        <taxon>Skeletonemataceae</taxon>
        <taxon>Skeletonema</taxon>
        <taxon>Skeletonema marinoi-dohrnii complex</taxon>
    </lineage>
</organism>